<feature type="transmembrane region" description="Helical" evidence="2">
    <location>
        <begin position="27"/>
        <end position="51"/>
    </location>
</feature>
<dbReference type="Gene3D" id="2.60.120.1560">
    <property type="match status" value="1"/>
</dbReference>
<proteinExistence type="predicted"/>
<protein>
    <recommendedName>
        <fullName evidence="3">PA14 domain-containing protein</fullName>
    </recommendedName>
</protein>
<name>A0A934S279_9BACT</name>
<evidence type="ECO:0000313" key="5">
    <source>
        <dbReference type="Proteomes" id="UP000603141"/>
    </source>
</evidence>
<feature type="region of interest" description="Disordered" evidence="1">
    <location>
        <begin position="64"/>
        <end position="83"/>
    </location>
</feature>
<dbReference type="RefSeq" id="WP_200268403.1">
    <property type="nucleotide sequence ID" value="NZ_JAENIJ010000006.1"/>
</dbReference>
<organism evidence="4 5">
    <name type="scientific">Luteolibacter pohnpeiensis</name>
    <dbReference type="NCBI Taxonomy" id="454153"/>
    <lineage>
        <taxon>Bacteria</taxon>
        <taxon>Pseudomonadati</taxon>
        <taxon>Verrucomicrobiota</taxon>
        <taxon>Verrucomicrobiia</taxon>
        <taxon>Verrucomicrobiales</taxon>
        <taxon>Verrucomicrobiaceae</taxon>
        <taxon>Luteolibacter</taxon>
    </lineage>
</organism>
<keyword evidence="2" id="KW-0812">Transmembrane</keyword>
<accession>A0A934S279</accession>
<feature type="domain" description="PA14" evidence="3">
    <location>
        <begin position="202"/>
        <end position="402"/>
    </location>
</feature>
<comment type="caution">
    <text evidence="4">The sequence shown here is derived from an EMBL/GenBank/DDBJ whole genome shotgun (WGS) entry which is preliminary data.</text>
</comment>
<dbReference type="SUPFAM" id="SSF56988">
    <property type="entry name" value="Anthrax protective antigen"/>
    <property type="match status" value="1"/>
</dbReference>
<dbReference type="PROSITE" id="PS51820">
    <property type="entry name" value="PA14"/>
    <property type="match status" value="1"/>
</dbReference>
<evidence type="ECO:0000259" key="3">
    <source>
        <dbReference type="PROSITE" id="PS51820"/>
    </source>
</evidence>
<evidence type="ECO:0000313" key="4">
    <source>
        <dbReference type="EMBL" id="MBK1881845.1"/>
    </source>
</evidence>
<reference evidence="4" key="1">
    <citation type="submission" date="2021-01" db="EMBL/GenBank/DDBJ databases">
        <title>Modified the classification status of verrucomicrobia.</title>
        <authorList>
            <person name="Feng X."/>
        </authorList>
    </citation>
    <scope>NUCLEOTIDE SEQUENCE</scope>
    <source>
        <strain evidence="4">KCTC 22041</strain>
    </source>
</reference>
<dbReference type="EMBL" id="JAENIJ010000006">
    <property type="protein sequence ID" value="MBK1881845.1"/>
    <property type="molecule type" value="Genomic_DNA"/>
</dbReference>
<dbReference type="InterPro" id="IPR037524">
    <property type="entry name" value="PA14/GLEYA"/>
</dbReference>
<dbReference type="Proteomes" id="UP000603141">
    <property type="component" value="Unassembled WGS sequence"/>
</dbReference>
<keyword evidence="5" id="KW-1185">Reference proteome</keyword>
<feature type="region of interest" description="Disordered" evidence="1">
    <location>
        <begin position="128"/>
        <end position="158"/>
    </location>
</feature>
<keyword evidence="2" id="KW-1133">Transmembrane helix</keyword>
<evidence type="ECO:0000256" key="2">
    <source>
        <dbReference type="SAM" id="Phobius"/>
    </source>
</evidence>
<sequence>MNGDNYQHLAAQATSAEKPKLSFWRRLGGGSLFISIGFHVILLAVGLIWIIKIVQPADKDKDVEFLPKGGGGGPPSSENKTQQKRMANMIQQNMPRVAAMDVTSNFTLPDPDTMSDINPLAALGQGGLSGGLGGSGSGGGRGTGNGTGFGSGSGPGMGGLGTGANPFGMPNPSGNALVGTFYDFKQTDERESTNISVQDTLATIADFVDSGWNERKLAKYFKAPQTLYQTKIYIPEMPADEAPAAFNCEKDVQPSRWAVIYRGDVIAPKTGKFRFVGAGDDVLTVRFNKKNVFDYGCSSGTCGFSFKAFLPALRGDSESQQLEDLTHRKLPMKLPLTYYKYPSTEQWNSTINGLAAGATFNVKAGSSYPIEILISELPGGLFCTTLLIEEIGADYEKSSTGAPILPLFRLDESVPENTTGNNAPPFSKKERPWKLANTRGKLKI</sequence>
<evidence type="ECO:0000256" key="1">
    <source>
        <dbReference type="SAM" id="MobiDB-lite"/>
    </source>
</evidence>
<gene>
    <name evidence="4" type="ORF">JIN85_05435</name>
</gene>
<keyword evidence="2" id="KW-0472">Membrane</keyword>
<dbReference type="AlphaFoldDB" id="A0A934S279"/>